<dbReference type="AlphaFoldDB" id="A0A9N9WFZ6"/>
<dbReference type="Proteomes" id="UP001153714">
    <property type="component" value="Chromosome 21"/>
</dbReference>
<accession>A0A9N9WFZ6</accession>
<proteinExistence type="predicted"/>
<dbReference type="Gene3D" id="2.40.50.90">
    <property type="match status" value="1"/>
</dbReference>
<protein>
    <recommendedName>
        <fullName evidence="1">Tudor domain-containing protein</fullName>
    </recommendedName>
</protein>
<dbReference type="PANTHER" id="PTHR16442">
    <property type="entry name" value="RING FINGER PROTEIN 17"/>
    <property type="match status" value="1"/>
</dbReference>
<dbReference type="InterPro" id="IPR002999">
    <property type="entry name" value="Tudor"/>
</dbReference>
<gene>
    <name evidence="2" type="ORF">DIATSA_LOCUS7941</name>
</gene>
<dbReference type="EMBL" id="OU893352">
    <property type="protein sequence ID" value="CAG9790272.1"/>
    <property type="molecule type" value="Genomic_DNA"/>
</dbReference>
<reference evidence="2" key="2">
    <citation type="submission" date="2022-10" db="EMBL/GenBank/DDBJ databases">
        <authorList>
            <consortium name="ENA_rothamsted_submissions"/>
            <consortium name="culmorum"/>
            <person name="King R."/>
        </authorList>
    </citation>
    <scope>NUCLEOTIDE SEQUENCE</scope>
</reference>
<evidence type="ECO:0000313" key="2">
    <source>
        <dbReference type="EMBL" id="CAG9790272.1"/>
    </source>
</evidence>
<dbReference type="Pfam" id="PF00567">
    <property type="entry name" value="TUDOR"/>
    <property type="match status" value="2"/>
</dbReference>
<sequence>MDVIEELLKSISINDFNIGSAHWVDVTHINNPHSFFVRPTVYRKYLPVVQAYGDNLLPADLQLQQIVVFKSKLMKCHVRGQVLSIQDEDSETTCDLYALDNGCIEKSVKLKKVYKPFHTFNIPTLAIHCQLADCQPQNETWSQKPIESMKYFVGKERARIIIRGKTIDSLIVELHNSCPDDIATMLALCGYSTLGYGENMVSRFPSTTTEKHYFTFNELKVGEEITVRMQIGQSLTSFFVAQVSDYKRYINERDNFTYASKKQQILRLEDVKAGLPVGVLIDTYMKYERAVIKEITVPDSRVKVQLMDWGKILEVPYNSLKPISHQFITYPAMAIYCCVEENQTWDNSLYKFLYPGYEFKITVVAIGNKFDSPYIVHISPIV</sequence>
<dbReference type="SUPFAM" id="SSF63748">
    <property type="entry name" value="Tudor/PWWP/MBT"/>
    <property type="match status" value="1"/>
</dbReference>
<dbReference type="InterPro" id="IPR035437">
    <property type="entry name" value="SNase_OB-fold_sf"/>
</dbReference>
<evidence type="ECO:0000259" key="1">
    <source>
        <dbReference type="PROSITE" id="PS50304"/>
    </source>
</evidence>
<dbReference type="Gene3D" id="2.30.30.140">
    <property type="match status" value="1"/>
</dbReference>
<dbReference type="OrthoDB" id="407432at2759"/>
<dbReference type="PROSITE" id="PS50304">
    <property type="entry name" value="TUDOR"/>
    <property type="match status" value="1"/>
</dbReference>
<keyword evidence="3" id="KW-1185">Reference proteome</keyword>
<dbReference type="GO" id="GO:0005737">
    <property type="term" value="C:cytoplasm"/>
    <property type="evidence" value="ECO:0007669"/>
    <property type="project" value="UniProtKB-ARBA"/>
</dbReference>
<name>A0A9N9WFZ6_9NEOP</name>
<organism evidence="2 3">
    <name type="scientific">Diatraea saccharalis</name>
    <name type="common">sugarcane borer</name>
    <dbReference type="NCBI Taxonomy" id="40085"/>
    <lineage>
        <taxon>Eukaryota</taxon>
        <taxon>Metazoa</taxon>
        <taxon>Ecdysozoa</taxon>
        <taxon>Arthropoda</taxon>
        <taxon>Hexapoda</taxon>
        <taxon>Insecta</taxon>
        <taxon>Pterygota</taxon>
        <taxon>Neoptera</taxon>
        <taxon>Endopterygota</taxon>
        <taxon>Lepidoptera</taxon>
        <taxon>Glossata</taxon>
        <taxon>Ditrysia</taxon>
        <taxon>Pyraloidea</taxon>
        <taxon>Crambidae</taxon>
        <taxon>Crambinae</taxon>
        <taxon>Diatraea</taxon>
    </lineage>
</organism>
<dbReference type="PANTHER" id="PTHR16442:SF1">
    <property type="entry name" value="RING FINGER PROTEIN 17"/>
    <property type="match status" value="1"/>
</dbReference>
<reference evidence="2" key="1">
    <citation type="submission" date="2021-12" db="EMBL/GenBank/DDBJ databases">
        <authorList>
            <person name="King R."/>
        </authorList>
    </citation>
    <scope>NUCLEOTIDE SEQUENCE</scope>
</reference>
<evidence type="ECO:0000313" key="3">
    <source>
        <dbReference type="Proteomes" id="UP001153714"/>
    </source>
</evidence>
<feature type="domain" description="Tudor" evidence="1">
    <location>
        <begin position="270"/>
        <end position="330"/>
    </location>
</feature>